<evidence type="ECO:0000313" key="2">
    <source>
        <dbReference type="Proteomes" id="UP001152519"/>
    </source>
</evidence>
<keyword evidence="2" id="KW-1185">Reference proteome</keyword>
<proteinExistence type="predicted"/>
<accession>A0A9W4DWQ3</accession>
<dbReference type="RefSeq" id="WP_251492348.1">
    <property type="nucleotide sequence ID" value="NZ_CAJSLV010000061.1"/>
</dbReference>
<evidence type="ECO:0000313" key="1">
    <source>
        <dbReference type="EMBL" id="CAG6395312.1"/>
    </source>
</evidence>
<comment type="caution">
    <text evidence="1">The sequence shown here is derived from an EMBL/GenBank/DDBJ whole genome shotgun (WGS) entry which is preliminary data.</text>
</comment>
<dbReference type="AlphaFoldDB" id="A0A9W4DWQ3"/>
<gene>
    <name evidence="1" type="ORF">SCOCK_310004</name>
</gene>
<organism evidence="1 2">
    <name type="scientific">Actinacidiphila cocklensis</name>
    <dbReference type="NCBI Taxonomy" id="887465"/>
    <lineage>
        <taxon>Bacteria</taxon>
        <taxon>Bacillati</taxon>
        <taxon>Actinomycetota</taxon>
        <taxon>Actinomycetes</taxon>
        <taxon>Kitasatosporales</taxon>
        <taxon>Streptomycetaceae</taxon>
        <taxon>Actinacidiphila</taxon>
    </lineage>
</organism>
<sequence>MTRTVYADALGRLAREQHQVVTTGQLAVIGVPANAVRNLCRPGGRWQRVLPRVIVLGTGGLTAEQRCRAALAYAGHPQAGPGEPRHPAGGALLTGAAALALHGLSAAPFTNAAGSAVVDVLVPRDRGVRTHTWVRVHTVPALPRAQSAEGLPVVPVARAAVDAVRASCDPLWVRSVLTEVVAERGVGLEVLAEELRAEGLAGKAGVAETLRELRAGSRGPVPDQLRALVRGCGVRTPLWRPVLRLDGAFLGSPDAYWPRDGVALAAAGAGRPPAGGRHERLARLGLRVIGVPQDALTRRPGQVAAALRTALDTGPHGLWDRIAVFPGGG</sequence>
<protein>
    <submittedName>
        <fullName evidence="1">Uncharacterized protein</fullName>
    </submittedName>
</protein>
<dbReference type="EMBL" id="CAJSLV010000061">
    <property type="protein sequence ID" value="CAG6395312.1"/>
    <property type="molecule type" value="Genomic_DNA"/>
</dbReference>
<name>A0A9W4DWQ3_9ACTN</name>
<reference evidence="1" key="1">
    <citation type="submission" date="2021-05" db="EMBL/GenBank/DDBJ databases">
        <authorList>
            <person name="Arsene-Ploetze F."/>
        </authorList>
    </citation>
    <scope>NUCLEOTIDE SEQUENCE</scope>
    <source>
        <strain evidence="1">DSM 42138</strain>
    </source>
</reference>
<dbReference type="Proteomes" id="UP001152519">
    <property type="component" value="Unassembled WGS sequence"/>
</dbReference>